<dbReference type="Proteomes" id="UP000030693">
    <property type="component" value="Unassembled WGS sequence"/>
</dbReference>
<feature type="domain" description="Clp1 P-loop" evidence="6">
    <location>
        <begin position="275"/>
        <end position="467"/>
    </location>
</feature>
<evidence type="ECO:0000256" key="1">
    <source>
        <dbReference type="ARBA" id="ARBA00022741"/>
    </source>
</evidence>
<evidence type="ECO:0000259" key="5">
    <source>
        <dbReference type="Pfam" id="PF16573"/>
    </source>
</evidence>
<dbReference type="GO" id="GO:0031124">
    <property type="term" value="P:mRNA 3'-end processing"/>
    <property type="evidence" value="ECO:0007669"/>
    <property type="project" value="InterPro"/>
</dbReference>
<dbReference type="STRING" id="691883.A0A058Z8P8"/>
<feature type="domain" description="Clp1 C-terminal" evidence="4">
    <location>
        <begin position="508"/>
        <end position="691"/>
    </location>
</feature>
<dbReference type="AlphaFoldDB" id="A0A058Z8P8"/>
<evidence type="ECO:0000259" key="6">
    <source>
        <dbReference type="Pfam" id="PF16575"/>
    </source>
</evidence>
<dbReference type="EMBL" id="KB932204">
    <property type="protein sequence ID" value="KCV70679.1"/>
    <property type="molecule type" value="Genomic_DNA"/>
</dbReference>
<dbReference type="PANTHER" id="PTHR12755:SF6">
    <property type="entry name" value="POLYRIBONUCLEOTIDE 5'-HYDROXYL-KINASE CLP1"/>
    <property type="match status" value="1"/>
</dbReference>
<dbReference type="GeneID" id="20527759"/>
<evidence type="ECO:0000313" key="7">
    <source>
        <dbReference type="EMBL" id="KCV70679.1"/>
    </source>
</evidence>
<dbReference type="GO" id="GO:0006388">
    <property type="term" value="P:tRNA splicing, via endonucleolytic cleavage and ligation"/>
    <property type="evidence" value="ECO:0007669"/>
    <property type="project" value="TreeGrafter"/>
</dbReference>
<dbReference type="RefSeq" id="XP_009495195.1">
    <property type="nucleotide sequence ID" value="XM_009496920.1"/>
</dbReference>
<dbReference type="GO" id="GO:0005634">
    <property type="term" value="C:nucleus"/>
    <property type="evidence" value="ECO:0007669"/>
    <property type="project" value="TreeGrafter"/>
</dbReference>
<keyword evidence="1" id="KW-0547">Nucleotide-binding</keyword>
<feature type="region of interest" description="Disordered" evidence="3">
    <location>
        <begin position="160"/>
        <end position="180"/>
    </location>
</feature>
<dbReference type="InterPro" id="IPR032324">
    <property type="entry name" value="Clp1_N"/>
</dbReference>
<feature type="compositionally biased region" description="Low complexity" evidence="3">
    <location>
        <begin position="164"/>
        <end position="180"/>
    </location>
</feature>
<dbReference type="GO" id="GO:0005524">
    <property type="term" value="F:ATP binding"/>
    <property type="evidence" value="ECO:0007669"/>
    <property type="project" value="UniProtKB-KW"/>
</dbReference>
<sequence length="691" mass="70264">MDPAAPATPGASGAGSAPASTPGTASYHSVSTSESLAQSTMLTRAAERLAERTSREVFTLGPRQEVRFEVAPRTLLAIRLLEGTAEISGVELLTGGSVPPLGSASISGVWDGNSYVFPAGVSSAVFSWTGARVLLETVSVGSAEPNALLESAMSSFQAGGGAGATSDAAPATPASTAAAARPAKPRLDAYLSDDVHFALSAMNLFVALAQEHARTRSTGSTDPPRVVILGPADSGKTALALTLCNYGSRRSLSGADLGPDSAATGQPQSSANVAVTSTPLLVDLDLELNTLTVPGAIAAMPVERPFIPSCLAPSSAALGQMAGASLSYYFGHTTPSAHPPTYRRLVDNLAGRVRARTQAGMANMVVINTMGAVQPAAAAGTGPSAVAAAAEAYYAEQLNIVRSFDATVVVVVGDERLYNRLQRDLVSSAGSSASVPSIVRLPRSAGAIARSPAARRILQNAVIARYFLGDERSSSLGAGSGTGAGAGRGGNTVELDSLPRSYGMRHAYVPFDNIRVFKIGLSHTAPSSALPLHMLAAATGAGGAPSSPGGAPASQATAAAPGTPGGAGVSPIPPTMTRPVLQLDKARDLTQAILGVSFVGLPGQRTLLGATIPPAGVAAPPVDPQAVADQPGWDSDGRPIITEADLLDTPAMGFVHVTDIDTDRNMVLMNMPSFERLPSGVLLQGTIEWFD</sequence>
<dbReference type="InterPro" id="IPR038238">
    <property type="entry name" value="Clp1_C_sf"/>
</dbReference>
<evidence type="ECO:0008006" key="9">
    <source>
        <dbReference type="Google" id="ProtNLM"/>
    </source>
</evidence>
<evidence type="ECO:0000256" key="3">
    <source>
        <dbReference type="SAM" id="MobiDB-lite"/>
    </source>
</evidence>
<keyword evidence="8" id="KW-1185">Reference proteome</keyword>
<dbReference type="Gene3D" id="2.40.30.330">
    <property type="entry name" value="Pre-mRNA cleavage complex subunit Clp1, C-terminal domain"/>
    <property type="match status" value="1"/>
</dbReference>
<reference evidence="7" key="1">
    <citation type="submission" date="2013-04" db="EMBL/GenBank/DDBJ databases">
        <title>The Genome Sequence of Fonticula alba ATCC 38817.</title>
        <authorList>
            <consortium name="The Broad Institute Genomics Platform"/>
            <person name="Russ C."/>
            <person name="Cuomo C."/>
            <person name="Burger G."/>
            <person name="Gray M.W."/>
            <person name="Holland P.W.H."/>
            <person name="King N."/>
            <person name="Lang F.B.F."/>
            <person name="Roger A.J."/>
            <person name="Ruiz-Trillo I."/>
            <person name="Brown M."/>
            <person name="Walker B."/>
            <person name="Young S."/>
            <person name="Zeng Q."/>
            <person name="Gargeya S."/>
            <person name="Fitzgerald M."/>
            <person name="Haas B."/>
            <person name="Abouelleil A."/>
            <person name="Allen A.W."/>
            <person name="Alvarado L."/>
            <person name="Arachchi H.M."/>
            <person name="Berlin A.M."/>
            <person name="Chapman S.B."/>
            <person name="Gainer-Dewar J."/>
            <person name="Goldberg J."/>
            <person name="Griggs A."/>
            <person name="Gujja S."/>
            <person name="Hansen M."/>
            <person name="Howarth C."/>
            <person name="Imamovic A."/>
            <person name="Ireland A."/>
            <person name="Larimer J."/>
            <person name="McCowan C."/>
            <person name="Murphy C."/>
            <person name="Pearson M."/>
            <person name="Poon T.W."/>
            <person name="Priest M."/>
            <person name="Roberts A."/>
            <person name="Saif S."/>
            <person name="Shea T."/>
            <person name="Sisk P."/>
            <person name="Sykes S."/>
            <person name="Wortman J."/>
            <person name="Nusbaum C."/>
            <person name="Birren B."/>
        </authorList>
    </citation>
    <scope>NUCLEOTIDE SEQUENCE [LARGE SCALE GENOMIC DNA]</scope>
    <source>
        <strain evidence="7">ATCC 38817</strain>
    </source>
</reference>
<dbReference type="InterPro" id="IPR032319">
    <property type="entry name" value="CLP1_P"/>
</dbReference>
<dbReference type="InterPro" id="IPR038239">
    <property type="entry name" value="Clp1_N_sf"/>
</dbReference>
<accession>A0A058Z8P8</accession>
<evidence type="ECO:0000256" key="2">
    <source>
        <dbReference type="ARBA" id="ARBA00022840"/>
    </source>
</evidence>
<dbReference type="GO" id="GO:0051731">
    <property type="term" value="F:polynucleotide 5'-hydroxyl-kinase activity"/>
    <property type="evidence" value="ECO:0007669"/>
    <property type="project" value="InterPro"/>
</dbReference>
<protein>
    <recommendedName>
        <fullName evidence="9">mRNA cleavage and polyadenylation factor CLP1</fullName>
    </recommendedName>
</protein>
<dbReference type="Gene3D" id="3.40.50.300">
    <property type="entry name" value="P-loop containing nucleotide triphosphate hydrolases"/>
    <property type="match status" value="1"/>
</dbReference>
<dbReference type="OrthoDB" id="258143at2759"/>
<organism evidence="7">
    <name type="scientific">Fonticula alba</name>
    <name type="common">Slime mold</name>
    <dbReference type="NCBI Taxonomy" id="691883"/>
    <lineage>
        <taxon>Eukaryota</taxon>
        <taxon>Rotosphaerida</taxon>
        <taxon>Fonticulaceae</taxon>
        <taxon>Fonticula</taxon>
    </lineage>
</organism>
<proteinExistence type="predicted"/>
<name>A0A058Z8P8_FONAL</name>
<feature type="region of interest" description="Disordered" evidence="3">
    <location>
        <begin position="540"/>
        <end position="576"/>
    </location>
</feature>
<feature type="compositionally biased region" description="Low complexity" evidence="3">
    <location>
        <begin position="540"/>
        <end position="562"/>
    </location>
</feature>
<keyword evidence="2" id="KW-0067">ATP-binding</keyword>
<feature type="region of interest" description="Disordered" evidence="3">
    <location>
        <begin position="1"/>
        <end position="32"/>
    </location>
</feature>
<dbReference type="Gene3D" id="2.60.120.1030">
    <property type="entry name" value="Clp1, DNA binding domain"/>
    <property type="match status" value="1"/>
</dbReference>
<dbReference type="Pfam" id="PF06807">
    <property type="entry name" value="Clp1"/>
    <property type="match status" value="1"/>
</dbReference>
<feature type="compositionally biased region" description="Low complexity" evidence="3">
    <location>
        <begin position="1"/>
        <end position="26"/>
    </location>
</feature>
<dbReference type="Pfam" id="PF16575">
    <property type="entry name" value="CLP1_P"/>
    <property type="match status" value="1"/>
</dbReference>
<evidence type="ECO:0000259" key="4">
    <source>
        <dbReference type="Pfam" id="PF06807"/>
    </source>
</evidence>
<feature type="domain" description="Clp1 N-terminal" evidence="5">
    <location>
        <begin position="60"/>
        <end position="95"/>
    </location>
</feature>
<dbReference type="InterPro" id="IPR010655">
    <property type="entry name" value="Clp1_C"/>
</dbReference>
<dbReference type="PANTHER" id="PTHR12755">
    <property type="entry name" value="CLEAVAGE/POLYADENYLATION FACTOR IA SUBUNIT CLP1P"/>
    <property type="match status" value="1"/>
</dbReference>
<dbReference type="Pfam" id="PF16573">
    <property type="entry name" value="CLP1_N"/>
    <property type="match status" value="1"/>
</dbReference>
<dbReference type="eggNOG" id="KOG2749">
    <property type="taxonomic scope" value="Eukaryota"/>
</dbReference>
<dbReference type="InterPro" id="IPR045116">
    <property type="entry name" value="Clp1/Grc3"/>
</dbReference>
<dbReference type="InterPro" id="IPR027417">
    <property type="entry name" value="P-loop_NTPase"/>
</dbReference>
<gene>
    <name evidence="7" type="ORF">H696_03034</name>
</gene>
<evidence type="ECO:0000313" key="8">
    <source>
        <dbReference type="Proteomes" id="UP000030693"/>
    </source>
</evidence>